<dbReference type="InterPro" id="IPR011009">
    <property type="entry name" value="Kinase-like_dom_sf"/>
</dbReference>
<dbReference type="GO" id="GO:0005524">
    <property type="term" value="F:ATP binding"/>
    <property type="evidence" value="ECO:0007669"/>
    <property type="project" value="UniProtKB-KW"/>
</dbReference>
<accession>T1ESD7</accession>
<dbReference type="EMBL" id="KB097143">
    <property type="protein sequence ID" value="ESN98771.1"/>
    <property type="molecule type" value="Genomic_DNA"/>
</dbReference>
<dbReference type="PROSITE" id="PS50011">
    <property type="entry name" value="PROTEIN_KINASE_DOM"/>
    <property type="match status" value="1"/>
</dbReference>
<dbReference type="Gene3D" id="1.10.533.10">
    <property type="entry name" value="Death Domain, Fas"/>
    <property type="match status" value="1"/>
</dbReference>
<dbReference type="SUPFAM" id="SSF50969">
    <property type="entry name" value="YVTN repeat-like/Quinoprotein amine dehydrogenase"/>
    <property type="match status" value="1"/>
</dbReference>
<dbReference type="GO" id="GO:0031349">
    <property type="term" value="P:positive regulation of defense response"/>
    <property type="evidence" value="ECO:0007669"/>
    <property type="project" value="UniProtKB-ARBA"/>
</dbReference>
<evidence type="ECO:0008006" key="9">
    <source>
        <dbReference type="Google" id="ProtNLM"/>
    </source>
</evidence>
<evidence type="ECO:0000259" key="5">
    <source>
        <dbReference type="PROSITE" id="PS50209"/>
    </source>
</evidence>
<dbReference type="CDD" id="cd01671">
    <property type="entry name" value="CARD"/>
    <property type="match status" value="1"/>
</dbReference>
<dbReference type="HOGENOM" id="CLU_354998_0_0_1"/>
<dbReference type="InterPro" id="IPR001315">
    <property type="entry name" value="CARD"/>
</dbReference>
<dbReference type="EMBL" id="AMQM01001052">
    <property type="status" value="NOT_ANNOTATED_CDS"/>
    <property type="molecule type" value="Genomic_DNA"/>
</dbReference>
<evidence type="ECO:0000256" key="1">
    <source>
        <dbReference type="ARBA" id="ARBA00022741"/>
    </source>
</evidence>
<evidence type="ECO:0000313" key="7">
    <source>
        <dbReference type="EnsemblMetazoa" id="HelroP162227"/>
    </source>
</evidence>
<reference evidence="6 8" key="2">
    <citation type="journal article" date="2013" name="Nature">
        <title>Insights into bilaterian evolution from three spiralian genomes.</title>
        <authorList>
            <person name="Simakov O."/>
            <person name="Marletaz F."/>
            <person name="Cho S.J."/>
            <person name="Edsinger-Gonzales E."/>
            <person name="Havlak P."/>
            <person name="Hellsten U."/>
            <person name="Kuo D.H."/>
            <person name="Larsson T."/>
            <person name="Lv J."/>
            <person name="Arendt D."/>
            <person name="Savage R."/>
            <person name="Osoegawa K."/>
            <person name="de Jong P."/>
            <person name="Grimwood J."/>
            <person name="Chapman J.A."/>
            <person name="Shapiro H."/>
            <person name="Aerts A."/>
            <person name="Otillar R.P."/>
            <person name="Terry A.Y."/>
            <person name="Boore J.L."/>
            <person name="Grigoriev I.V."/>
            <person name="Lindberg D.R."/>
            <person name="Seaver E.C."/>
            <person name="Weisblat D.A."/>
            <person name="Putnam N.H."/>
            <person name="Rokhsar D.S."/>
        </authorList>
    </citation>
    <scope>NUCLEOTIDE SEQUENCE</scope>
</reference>
<dbReference type="CTD" id="20199487"/>
<dbReference type="InterPro" id="IPR011029">
    <property type="entry name" value="DEATH-like_dom_sf"/>
</dbReference>
<dbReference type="AlphaFoldDB" id="T1ESD7"/>
<keyword evidence="3" id="KW-0175">Coiled coil</keyword>
<proteinExistence type="predicted"/>
<evidence type="ECO:0000256" key="3">
    <source>
        <dbReference type="SAM" id="Coils"/>
    </source>
</evidence>
<dbReference type="eggNOG" id="KOG0197">
    <property type="taxonomic scope" value="Eukaryota"/>
</dbReference>
<dbReference type="Gene3D" id="3.30.200.20">
    <property type="entry name" value="Phosphorylase Kinase, domain 1"/>
    <property type="match status" value="1"/>
</dbReference>
<evidence type="ECO:0000259" key="4">
    <source>
        <dbReference type="PROSITE" id="PS50011"/>
    </source>
</evidence>
<reference evidence="8" key="1">
    <citation type="submission" date="2012-12" db="EMBL/GenBank/DDBJ databases">
        <authorList>
            <person name="Hellsten U."/>
            <person name="Grimwood J."/>
            <person name="Chapman J.A."/>
            <person name="Shapiro H."/>
            <person name="Aerts A."/>
            <person name="Otillar R.P."/>
            <person name="Terry A.Y."/>
            <person name="Boore J.L."/>
            <person name="Simakov O."/>
            <person name="Marletaz F."/>
            <person name="Cho S.-J."/>
            <person name="Edsinger-Gonzales E."/>
            <person name="Havlak P."/>
            <person name="Kuo D.-H."/>
            <person name="Larsson T."/>
            <person name="Lv J."/>
            <person name="Arendt D."/>
            <person name="Savage R."/>
            <person name="Osoegawa K."/>
            <person name="de Jong P."/>
            <person name="Lindberg D.R."/>
            <person name="Seaver E.C."/>
            <person name="Weisblat D.A."/>
            <person name="Putnam N.H."/>
            <person name="Grigoriev I.V."/>
            <person name="Rokhsar D.S."/>
        </authorList>
    </citation>
    <scope>NUCLEOTIDE SEQUENCE</scope>
</reference>
<evidence type="ECO:0000313" key="8">
    <source>
        <dbReference type="Proteomes" id="UP000015101"/>
    </source>
</evidence>
<dbReference type="GO" id="GO:0042981">
    <property type="term" value="P:regulation of apoptotic process"/>
    <property type="evidence" value="ECO:0007669"/>
    <property type="project" value="InterPro"/>
</dbReference>
<keyword evidence="2" id="KW-0067">ATP-binding</keyword>
<dbReference type="GeneID" id="20199487"/>
<keyword evidence="1" id="KW-0547">Nucleotide-binding</keyword>
<keyword evidence="8" id="KW-1185">Reference proteome</keyword>
<dbReference type="RefSeq" id="XP_009022741.1">
    <property type="nucleotide sequence ID" value="XM_009024493.1"/>
</dbReference>
<dbReference type="Pfam" id="PF00619">
    <property type="entry name" value="CARD"/>
    <property type="match status" value="1"/>
</dbReference>
<dbReference type="InterPro" id="IPR001245">
    <property type="entry name" value="Ser-Thr/Tyr_kinase_cat_dom"/>
</dbReference>
<reference evidence="7" key="3">
    <citation type="submission" date="2015-06" db="UniProtKB">
        <authorList>
            <consortium name="EnsemblMetazoa"/>
        </authorList>
    </citation>
    <scope>IDENTIFICATION</scope>
</reference>
<dbReference type="SUPFAM" id="SSF47986">
    <property type="entry name" value="DEATH domain"/>
    <property type="match status" value="1"/>
</dbReference>
<evidence type="ECO:0000313" key="6">
    <source>
        <dbReference type="EMBL" id="ESN98771.1"/>
    </source>
</evidence>
<dbReference type="CDD" id="cd00180">
    <property type="entry name" value="PKc"/>
    <property type="match status" value="1"/>
</dbReference>
<dbReference type="InterPro" id="IPR000719">
    <property type="entry name" value="Prot_kinase_dom"/>
</dbReference>
<dbReference type="GO" id="GO:0005886">
    <property type="term" value="C:plasma membrane"/>
    <property type="evidence" value="ECO:0000318"/>
    <property type="project" value="GO_Central"/>
</dbReference>
<evidence type="ECO:0000256" key="2">
    <source>
        <dbReference type="ARBA" id="ARBA00022840"/>
    </source>
</evidence>
<feature type="domain" description="Protein kinase" evidence="4">
    <location>
        <begin position="239"/>
        <end position="502"/>
    </location>
</feature>
<name>T1ESD7_HELRO</name>
<dbReference type="EnsemblMetazoa" id="HelroT162227">
    <property type="protein sequence ID" value="HelroP162227"/>
    <property type="gene ID" value="HelroG162227"/>
</dbReference>
<dbReference type="InParanoid" id="T1ESD7"/>
<protein>
    <recommendedName>
        <fullName evidence="9">Protein kinase domain-containing protein</fullName>
    </recommendedName>
</protein>
<dbReference type="PANTHER" id="PTHR24418">
    <property type="entry name" value="TYROSINE-PROTEIN KINASE"/>
    <property type="match status" value="1"/>
</dbReference>
<dbReference type="KEGG" id="hro:HELRODRAFT_162227"/>
<sequence length="791" mass="91418">MEIDAACQDNGIYSLSEARNEEIKRNFLEIYKKFIDEVEPNCILDWLIQERVLNIEEKERISSQPTRHEKCRVLLDKLFMTSNKMAFILVYKVLYQDYNWLAKDIDDSINKERKCVLPAPNELQHKLNAANATIADLQTVLKLKDKNILDLENRLSKMKEKLEQLEQRQNKVKDMSQFAQELNAKTEEIQKLESHINILQDQIKNAASMNKSSDALDANEHFSDAPITDDTKKQKSLTRKIKLVNYSGSSFDLWQGTFGSCNKLVMIKDLLDNTSETHISNFIKETEILKQLNHPRLCNLLNSSTVGSNYYMVFEGTNLPNALTVFKCRTFPVDGDDILRWVVQLACGLDYLHSHLILHRNVYIQNIILHNGLRSIKLFNFSYAKQLKTFQDTIVEENQNVNAKSTAPEVILRNEWSLKSDVWLFGMTALKIYLRGCKLFPGMTQRDIKNYMSRWTAEEFDKQFCNAKNFRNTNRTHLKRCLEHECLERPDMLQLCYYSCYVENLVPRITTLKNILYVIVVSSSSIKCFKKSNKFQRIQSIKLGQKKSKSLTNFIKLHRTSSSSSFDSSRSSIKQITYSSNVLTSIASSEYGQCIYVLDGFKKIIFQISADKRRIINCFEACPGAHSLSVTADNNLLLNCRLDENFILECNNSGQKTRIINTEFPDSEPRKAIKLNDVQYLFFHKLKNVRDDVLTVNVVDNDGIPSSGYGKLCLKNISDVAIHRPSRTIFLTDYNANKVMFIDQYMNSEPREILNTENGIFNPVKIYVSDEGQIFVGLISGTIRFFQFHWK</sequence>
<dbReference type="STRING" id="6412.T1ESD7"/>
<dbReference type="PROSITE" id="PS50209">
    <property type="entry name" value="CARD"/>
    <property type="match status" value="1"/>
</dbReference>
<dbReference type="Proteomes" id="UP000015101">
    <property type="component" value="Unassembled WGS sequence"/>
</dbReference>
<dbReference type="GO" id="GO:0004672">
    <property type="term" value="F:protein kinase activity"/>
    <property type="evidence" value="ECO:0007669"/>
    <property type="project" value="InterPro"/>
</dbReference>
<dbReference type="Gene3D" id="1.10.287.1490">
    <property type="match status" value="1"/>
</dbReference>
<organism evidence="7 8">
    <name type="scientific">Helobdella robusta</name>
    <name type="common">Californian leech</name>
    <dbReference type="NCBI Taxonomy" id="6412"/>
    <lineage>
        <taxon>Eukaryota</taxon>
        <taxon>Metazoa</taxon>
        <taxon>Spiralia</taxon>
        <taxon>Lophotrochozoa</taxon>
        <taxon>Annelida</taxon>
        <taxon>Clitellata</taxon>
        <taxon>Hirudinea</taxon>
        <taxon>Rhynchobdellida</taxon>
        <taxon>Glossiphoniidae</taxon>
        <taxon>Helobdella</taxon>
    </lineage>
</organism>
<feature type="coiled-coil region" evidence="3">
    <location>
        <begin position="134"/>
        <end position="209"/>
    </location>
</feature>
<dbReference type="Pfam" id="PF07714">
    <property type="entry name" value="PK_Tyr_Ser-Thr"/>
    <property type="match status" value="1"/>
</dbReference>
<dbReference type="GO" id="GO:1902533">
    <property type="term" value="P:positive regulation of intracellular signal transduction"/>
    <property type="evidence" value="ECO:0007669"/>
    <property type="project" value="UniProtKB-ARBA"/>
</dbReference>
<dbReference type="InterPro" id="IPR050198">
    <property type="entry name" value="Non-receptor_tyrosine_kinases"/>
</dbReference>
<feature type="domain" description="CARD" evidence="5">
    <location>
        <begin position="15"/>
        <end position="94"/>
    </location>
</feature>
<dbReference type="Gene3D" id="1.10.510.10">
    <property type="entry name" value="Transferase(Phosphotransferase) domain 1"/>
    <property type="match status" value="1"/>
</dbReference>
<dbReference type="InterPro" id="IPR011044">
    <property type="entry name" value="Quino_amine_DH_bsu"/>
</dbReference>
<gene>
    <name evidence="7" type="primary">20199487</name>
    <name evidence="6" type="ORF">HELRODRAFT_162227</name>
</gene>
<dbReference type="SUPFAM" id="SSF56112">
    <property type="entry name" value="Protein kinase-like (PK-like)"/>
    <property type="match status" value="1"/>
</dbReference>